<dbReference type="GO" id="GO:0016787">
    <property type="term" value="F:hydrolase activity"/>
    <property type="evidence" value="ECO:0007669"/>
    <property type="project" value="UniProtKB-KW"/>
</dbReference>
<dbReference type="InterPro" id="IPR011335">
    <property type="entry name" value="Restrct_endonuc-II-like"/>
</dbReference>
<organism evidence="7 8">
    <name type="scientific">Aquamicrobium defluvii</name>
    <dbReference type="NCBI Taxonomy" id="69279"/>
    <lineage>
        <taxon>Bacteria</taxon>
        <taxon>Pseudomonadati</taxon>
        <taxon>Pseudomonadota</taxon>
        <taxon>Alphaproteobacteria</taxon>
        <taxon>Hyphomicrobiales</taxon>
        <taxon>Phyllobacteriaceae</taxon>
        <taxon>Aquamicrobium</taxon>
    </lineage>
</organism>
<dbReference type="EMBL" id="JENY01000001">
    <property type="protein sequence ID" value="EXL10553.1"/>
    <property type="molecule type" value="Genomic_DNA"/>
</dbReference>
<dbReference type="PIRSF" id="PIRSF018267">
    <property type="entry name" value="VSR_endonuc"/>
    <property type="match status" value="1"/>
</dbReference>
<dbReference type="AlphaFoldDB" id="A0A011UXF9"/>
<dbReference type="REBASE" id="128550">
    <property type="entry name" value="V.AdeW13Z1ORF1540P"/>
</dbReference>
<name>A0A011UXF9_9HYPH</name>
<dbReference type="SUPFAM" id="SSF52980">
    <property type="entry name" value="Restriction endonuclease-like"/>
    <property type="match status" value="1"/>
</dbReference>
<keyword evidence="3 6" id="KW-0227">DNA damage</keyword>
<dbReference type="eggNOG" id="COG3727">
    <property type="taxonomic scope" value="Bacteria"/>
</dbReference>
<evidence type="ECO:0000256" key="4">
    <source>
        <dbReference type="ARBA" id="ARBA00022801"/>
    </source>
</evidence>
<evidence type="ECO:0000256" key="3">
    <source>
        <dbReference type="ARBA" id="ARBA00022763"/>
    </source>
</evidence>
<accession>A0A011UXF9</accession>
<evidence type="ECO:0000256" key="6">
    <source>
        <dbReference type="PIRNR" id="PIRNR018267"/>
    </source>
</evidence>
<dbReference type="STRING" id="69279.BG36_01535"/>
<evidence type="ECO:0000256" key="2">
    <source>
        <dbReference type="ARBA" id="ARBA00022759"/>
    </source>
</evidence>
<dbReference type="GO" id="GO:0004519">
    <property type="term" value="F:endonuclease activity"/>
    <property type="evidence" value="ECO:0007669"/>
    <property type="project" value="UniProtKB-KW"/>
</dbReference>
<keyword evidence="4 6" id="KW-0378">Hydrolase</keyword>
<dbReference type="Gene3D" id="3.40.960.10">
    <property type="entry name" value="VSR Endonuclease"/>
    <property type="match status" value="1"/>
</dbReference>
<dbReference type="RefSeq" id="WP_035022444.1">
    <property type="nucleotide sequence ID" value="NZ_KK073877.1"/>
</dbReference>
<evidence type="ECO:0000256" key="5">
    <source>
        <dbReference type="ARBA" id="ARBA00023204"/>
    </source>
</evidence>
<dbReference type="Proteomes" id="UP000019849">
    <property type="component" value="Unassembled WGS sequence"/>
</dbReference>
<reference evidence="7 8" key="1">
    <citation type="submission" date="2014-02" db="EMBL/GenBank/DDBJ databases">
        <title>Aquamicrobium defluvii Genome sequencing.</title>
        <authorList>
            <person name="Wang X."/>
        </authorList>
    </citation>
    <scope>NUCLEOTIDE SEQUENCE [LARGE SCALE GENOMIC DNA]</scope>
    <source>
        <strain evidence="7 8">W13Z1</strain>
    </source>
</reference>
<dbReference type="Pfam" id="PF03852">
    <property type="entry name" value="Vsr"/>
    <property type="match status" value="1"/>
</dbReference>
<keyword evidence="5 6" id="KW-0234">DNA repair</keyword>
<protein>
    <recommendedName>
        <fullName evidence="6">Very short patch repair endonuclease</fullName>
        <ecNumber evidence="6">3.1.-.-</ecNumber>
    </recommendedName>
</protein>
<dbReference type="InterPro" id="IPR004603">
    <property type="entry name" value="DNA_mismatch_endonuc_vsr"/>
</dbReference>
<keyword evidence="2 6" id="KW-0255">Endonuclease</keyword>
<keyword evidence="1 6" id="KW-0540">Nuclease</keyword>
<evidence type="ECO:0000256" key="1">
    <source>
        <dbReference type="ARBA" id="ARBA00022722"/>
    </source>
</evidence>
<dbReference type="HOGENOM" id="CLU_111913_1_1_5"/>
<dbReference type="NCBIfam" id="TIGR00632">
    <property type="entry name" value="vsr"/>
    <property type="match status" value="1"/>
</dbReference>
<dbReference type="CDD" id="cd00221">
    <property type="entry name" value="Vsr"/>
    <property type="match status" value="1"/>
</dbReference>
<comment type="function">
    <text evidence="6">May nick specific sequences that contain T:G mispairs resulting from m5C-deamination.</text>
</comment>
<gene>
    <name evidence="7" type="ORF">BG36_01535</name>
</gene>
<comment type="caution">
    <text evidence="7">The sequence shown here is derived from an EMBL/GenBank/DDBJ whole genome shotgun (WGS) entry which is preliminary data.</text>
</comment>
<comment type="similarity">
    <text evidence="6">Belongs to the vsr family.</text>
</comment>
<sequence length="155" mass="17590">MADIVDKAARSRMMSGIRGKDTAPEMIVRRGLHARGFRFRLHDRKLPGRPDIVLPGRKAVIMVQGCFWHGHGCHLFRWPASRPDFWRAKISGNVERDRQNALGLRTAGWRLLTVWECALKGRERLPEDQVLAAIASWLVDGNDEMEIRGISHGAC</sequence>
<dbReference type="PATRIC" id="fig|69279.3.peg.312"/>
<evidence type="ECO:0000313" key="7">
    <source>
        <dbReference type="EMBL" id="EXL10553.1"/>
    </source>
</evidence>
<dbReference type="GO" id="GO:0006298">
    <property type="term" value="P:mismatch repair"/>
    <property type="evidence" value="ECO:0007669"/>
    <property type="project" value="UniProtKB-UniRule"/>
</dbReference>
<proteinExistence type="inferred from homology"/>
<dbReference type="EC" id="3.1.-.-" evidence="6"/>
<evidence type="ECO:0000313" key="8">
    <source>
        <dbReference type="Proteomes" id="UP000019849"/>
    </source>
</evidence>